<evidence type="ECO:0000256" key="5">
    <source>
        <dbReference type="ARBA" id="ARBA00022692"/>
    </source>
</evidence>
<evidence type="ECO:0000259" key="10">
    <source>
        <dbReference type="Pfam" id="PF13231"/>
    </source>
</evidence>
<keyword evidence="6 9" id="KW-1133">Transmembrane helix</keyword>
<feature type="transmembrane region" description="Helical" evidence="9">
    <location>
        <begin position="171"/>
        <end position="189"/>
    </location>
</feature>
<accession>A0ABP4GTX7</accession>
<feature type="transmembrane region" description="Helical" evidence="9">
    <location>
        <begin position="195"/>
        <end position="213"/>
    </location>
</feature>
<keyword evidence="5 9" id="KW-0812">Transmembrane</keyword>
<feature type="transmembrane region" description="Helical" evidence="9">
    <location>
        <begin position="311"/>
        <end position="330"/>
    </location>
</feature>
<feature type="transmembrane region" description="Helical" evidence="9">
    <location>
        <begin position="266"/>
        <end position="291"/>
    </location>
</feature>
<evidence type="ECO:0000256" key="1">
    <source>
        <dbReference type="ARBA" id="ARBA00004651"/>
    </source>
</evidence>
<evidence type="ECO:0000256" key="6">
    <source>
        <dbReference type="ARBA" id="ARBA00022989"/>
    </source>
</evidence>
<dbReference type="PANTHER" id="PTHR33908:SF11">
    <property type="entry name" value="MEMBRANE PROTEIN"/>
    <property type="match status" value="1"/>
</dbReference>
<dbReference type="Pfam" id="PF13231">
    <property type="entry name" value="PMT_2"/>
    <property type="match status" value="1"/>
</dbReference>
<feature type="transmembrane region" description="Helical" evidence="9">
    <location>
        <begin position="359"/>
        <end position="377"/>
    </location>
</feature>
<keyword evidence="3" id="KW-0328">Glycosyltransferase</keyword>
<feature type="compositionally biased region" description="Low complexity" evidence="8">
    <location>
        <begin position="31"/>
        <end position="44"/>
    </location>
</feature>
<dbReference type="PANTHER" id="PTHR33908">
    <property type="entry name" value="MANNOSYLTRANSFERASE YKCB-RELATED"/>
    <property type="match status" value="1"/>
</dbReference>
<dbReference type="InterPro" id="IPR038731">
    <property type="entry name" value="RgtA/B/C-like"/>
</dbReference>
<feature type="transmembrane region" description="Helical" evidence="9">
    <location>
        <begin position="65"/>
        <end position="89"/>
    </location>
</feature>
<gene>
    <name evidence="11" type="ORF">GCM10009665_20520</name>
</gene>
<feature type="transmembrane region" description="Helical" evidence="9">
    <location>
        <begin position="444"/>
        <end position="463"/>
    </location>
</feature>
<evidence type="ECO:0000256" key="3">
    <source>
        <dbReference type="ARBA" id="ARBA00022676"/>
    </source>
</evidence>
<keyword evidence="2" id="KW-1003">Cell membrane</keyword>
<reference evidence="12" key="1">
    <citation type="journal article" date="2019" name="Int. J. Syst. Evol. Microbiol.">
        <title>The Global Catalogue of Microorganisms (GCM) 10K type strain sequencing project: providing services to taxonomists for standard genome sequencing and annotation.</title>
        <authorList>
            <consortium name="The Broad Institute Genomics Platform"/>
            <consortium name="The Broad Institute Genome Sequencing Center for Infectious Disease"/>
            <person name="Wu L."/>
            <person name="Ma J."/>
        </authorList>
    </citation>
    <scope>NUCLEOTIDE SEQUENCE [LARGE SCALE GENOMIC DNA]</scope>
    <source>
        <strain evidence="12">JCM 13004</strain>
    </source>
</reference>
<evidence type="ECO:0000313" key="12">
    <source>
        <dbReference type="Proteomes" id="UP001500037"/>
    </source>
</evidence>
<dbReference type="EMBL" id="BAAALF010000025">
    <property type="protein sequence ID" value="GAA1229972.1"/>
    <property type="molecule type" value="Genomic_DNA"/>
</dbReference>
<keyword evidence="7 9" id="KW-0472">Membrane</keyword>
<feature type="transmembrane region" description="Helical" evidence="9">
    <location>
        <begin position="409"/>
        <end position="432"/>
    </location>
</feature>
<name>A0ABP4GTX7_9ACTN</name>
<dbReference type="InterPro" id="IPR050297">
    <property type="entry name" value="LipidA_mod_glycosyltrf_83"/>
</dbReference>
<feature type="transmembrane region" description="Helical" evidence="9">
    <location>
        <begin position="384"/>
        <end position="403"/>
    </location>
</feature>
<keyword evidence="12" id="KW-1185">Reference proteome</keyword>
<evidence type="ECO:0000256" key="9">
    <source>
        <dbReference type="SAM" id="Phobius"/>
    </source>
</evidence>
<feature type="domain" description="Glycosyltransferase RgtA/B/C/D-like" evidence="10">
    <location>
        <begin position="129"/>
        <end position="226"/>
    </location>
</feature>
<comment type="subcellular location">
    <subcellularLocation>
        <location evidence="1">Cell membrane</location>
        <topology evidence="1">Multi-pass membrane protein</topology>
    </subcellularLocation>
</comment>
<sequence length="604" mass="63705">MSTPTDAFNASPPWPPRPSQAPVPQPPVPQAPVQQLPMFHQPHQQPQPQPSQPPGGAVIEPAGRAAWRATAGIAAGPALLALLLCCYGIGQRQLWRDEHATWWAANLTWGQLGDLISHMDLVLAPYYVLMHGWTAVFGNSEAALRMPSALATTAAAAGVALLGRRLLSPRLGVLAGLLFALCPGITWYGEEARPYAFAVLAAVISTLVLTRIVQRPLLAGAGAGAGGAAGVAGVAAAGGGAAAGAARRGGLRLPGWSGPTVLTWSGYALSVVAMGLTHLVTLTILPGHLLLVLSTARKERSGWAWTLPRRWAIATAGATVLLSPVVVLGARQSGQISWNTKSWHDLGELPLKLAGSEPLGWSMLVLGLLGLLGLLALRQPIGLLACWVVFPVVVTVLTASWLHLFLDRYLLFTVPGWALLVAAAVGRLPGLVAPLTASRTPPRWLVGPLPLAAAFVAAAVVAWPAQATTRDDLTWEQDTRGAAKVISAGMHPGDGMIFEPGTSTRRAIAYELRGKPAPDDTLLERTPQQAQSFGAIECYQPATCMAGVQRIWLLLGSNDGRPYGGVNDKVAKELKQFHTVSTTRLPNLRVILLERTPAKPKPKG</sequence>
<keyword evidence="4" id="KW-0808">Transferase</keyword>
<evidence type="ECO:0000256" key="8">
    <source>
        <dbReference type="SAM" id="MobiDB-lite"/>
    </source>
</evidence>
<evidence type="ECO:0000256" key="4">
    <source>
        <dbReference type="ARBA" id="ARBA00022679"/>
    </source>
</evidence>
<protein>
    <submittedName>
        <fullName evidence="11">Glycosyltransferase family 39 protein</fullName>
    </submittedName>
</protein>
<evidence type="ECO:0000256" key="7">
    <source>
        <dbReference type="ARBA" id="ARBA00023136"/>
    </source>
</evidence>
<proteinExistence type="predicted"/>
<comment type="caution">
    <text evidence="11">The sequence shown here is derived from an EMBL/GenBank/DDBJ whole genome shotgun (WGS) entry which is preliminary data.</text>
</comment>
<feature type="transmembrane region" description="Helical" evidence="9">
    <location>
        <begin position="225"/>
        <end position="246"/>
    </location>
</feature>
<evidence type="ECO:0000256" key="2">
    <source>
        <dbReference type="ARBA" id="ARBA00022475"/>
    </source>
</evidence>
<evidence type="ECO:0000313" key="11">
    <source>
        <dbReference type="EMBL" id="GAA1229972.1"/>
    </source>
</evidence>
<feature type="region of interest" description="Disordered" evidence="8">
    <location>
        <begin position="1"/>
        <end position="59"/>
    </location>
</feature>
<dbReference type="Proteomes" id="UP001500037">
    <property type="component" value="Unassembled WGS sequence"/>
</dbReference>
<organism evidence="11 12">
    <name type="scientific">Kitasatospora nipponensis</name>
    <dbReference type="NCBI Taxonomy" id="258049"/>
    <lineage>
        <taxon>Bacteria</taxon>
        <taxon>Bacillati</taxon>
        <taxon>Actinomycetota</taxon>
        <taxon>Actinomycetes</taxon>
        <taxon>Kitasatosporales</taxon>
        <taxon>Streptomycetaceae</taxon>
        <taxon>Kitasatospora</taxon>
    </lineage>
</organism>
<feature type="compositionally biased region" description="Pro residues" evidence="8">
    <location>
        <begin position="12"/>
        <end position="30"/>
    </location>
</feature>